<name>A0A1B9HUD3_9TREE</name>
<protein>
    <submittedName>
        <fullName evidence="1">Uncharacterized protein</fullName>
    </submittedName>
</protein>
<evidence type="ECO:0000313" key="1">
    <source>
        <dbReference type="EMBL" id="OCF46879.1"/>
    </source>
</evidence>
<proteinExistence type="predicted"/>
<sequence length="79" mass="9070">MELRTTRNTREQAIVTFDRGQINLQTHLLCPMSERREHRIGGKRNISGAEAQYIVKNETEGGLEMNGDLIESNWNQVVD</sequence>
<reference evidence="1" key="1">
    <citation type="submission" date="2013-07" db="EMBL/GenBank/DDBJ databases">
        <title>The Genome Sequence of Cryptococcus pinus CBS10737.</title>
        <authorList>
            <consortium name="The Broad Institute Genome Sequencing Platform"/>
            <person name="Cuomo C."/>
            <person name="Litvintseva A."/>
            <person name="Chen Y."/>
            <person name="Heitman J."/>
            <person name="Sun S."/>
            <person name="Springer D."/>
            <person name="Dromer F."/>
            <person name="Young S.K."/>
            <person name="Zeng Q."/>
            <person name="Gargeya S."/>
            <person name="Fitzgerald M."/>
            <person name="Abouelleil A."/>
            <person name="Alvarado L."/>
            <person name="Berlin A.M."/>
            <person name="Chapman S.B."/>
            <person name="Dewar J."/>
            <person name="Goldberg J."/>
            <person name="Griggs A."/>
            <person name="Gujja S."/>
            <person name="Hansen M."/>
            <person name="Howarth C."/>
            <person name="Imamovic A."/>
            <person name="Larimer J."/>
            <person name="McCowan C."/>
            <person name="Murphy C."/>
            <person name="Pearson M."/>
            <person name="Priest M."/>
            <person name="Roberts A."/>
            <person name="Saif S."/>
            <person name="Shea T."/>
            <person name="Sykes S."/>
            <person name="Wortman J."/>
            <person name="Nusbaum C."/>
            <person name="Birren B."/>
        </authorList>
    </citation>
    <scope>NUCLEOTIDE SEQUENCE [LARGE SCALE GENOMIC DNA]</scope>
    <source>
        <strain evidence="1">CBS 10737</strain>
    </source>
</reference>
<accession>A0A1B9HUD3</accession>
<organism evidence="1">
    <name type="scientific">Kwoniella pini CBS 10737</name>
    <dbReference type="NCBI Taxonomy" id="1296096"/>
    <lineage>
        <taxon>Eukaryota</taxon>
        <taxon>Fungi</taxon>
        <taxon>Dikarya</taxon>
        <taxon>Basidiomycota</taxon>
        <taxon>Agaricomycotina</taxon>
        <taxon>Tremellomycetes</taxon>
        <taxon>Tremellales</taxon>
        <taxon>Cryptococcaceae</taxon>
        <taxon>Kwoniella</taxon>
    </lineage>
</organism>
<feature type="non-terminal residue" evidence="1">
    <location>
        <position position="1"/>
    </location>
</feature>
<gene>
    <name evidence="1" type="ORF">I206_07266</name>
</gene>
<reference evidence="1" key="2">
    <citation type="submission" date="2016-07" db="EMBL/GenBank/DDBJ databases">
        <title>Evolution of pathogenesis and genome organization in the Tremellales.</title>
        <authorList>
            <person name="Cuomo C."/>
            <person name="Litvintseva A."/>
            <person name="Heitman J."/>
            <person name="Chen Y."/>
            <person name="Sun S."/>
            <person name="Springer D."/>
            <person name="Dromer F."/>
            <person name="Young S."/>
            <person name="Zeng Q."/>
            <person name="Chapman S."/>
            <person name="Gujja S."/>
            <person name="Saif S."/>
            <person name="Birren B."/>
        </authorList>
    </citation>
    <scope>NUCLEOTIDE SEQUENCE</scope>
    <source>
        <strain evidence="1">CBS 10737</strain>
    </source>
</reference>
<dbReference type="EMBL" id="KI894015">
    <property type="protein sequence ID" value="OCF46879.1"/>
    <property type="molecule type" value="Genomic_DNA"/>
</dbReference>
<dbReference type="AlphaFoldDB" id="A0A1B9HUD3"/>